<dbReference type="Gene3D" id="3.40.50.620">
    <property type="entry name" value="HUPs"/>
    <property type="match status" value="1"/>
</dbReference>
<keyword evidence="5" id="KW-0249">Electron transport</keyword>
<organism evidence="10 11">
    <name type="scientific">Ramlibacter humi</name>
    <dbReference type="NCBI Taxonomy" id="2530451"/>
    <lineage>
        <taxon>Bacteria</taxon>
        <taxon>Pseudomonadati</taxon>
        <taxon>Pseudomonadota</taxon>
        <taxon>Betaproteobacteria</taxon>
        <taxon>Burkholderiales</taxon>
        <taxon>Comamonadaceae</taxon>
        <taxon>Ramlibacter</taxon>
    </lineage>
</organism>
<dbReference type="CDD" id="cd01714">
    <property type="entry name" value="ETF_beta"/>
    <property type="match status" value="1"/>
</dbReference>
<evidence type="ECO:0000256" key="4">
    <source>
        <dbReference type="ARBA" id="ARBA00022448"/>
    </source>
</evidence>
<dbReference type="RefSeq" id="WP_135249050.1">
    <property type="nucleotide sequence ID" value="NZ_SMLK01000001.1"/>
</dbReference>
<dbReference type="PROSITE" id="PS01065">
    <property type="entry name" value="ETF_BETA"/>
    <property type="match status" value="1"/>
</dbReference>
<dbReference type="EMBL" id="SMLK01000001">
    <property type="protein sequence ID" value="TFZ08965.1"/>
    <property type="molecule type" value="Genomic_DNA"/>
</dbReference>
<evidence type="ECO:0000256" key="8">
    <source>
        <dbReference type="ARBA" id="ARBA00049933"/>
    </source>
</evidence>
<comment type="subunit">
    <text evidence="2">Heterodimer of an alpha and a beta subunit.</text>
</comment>
<dbReference type="Pfam" id="PF01012">
    <property type="entry name" value="ETF"/>
    <property type="match status" value="1"/>
</dbReference>
<dbReference type="SUPFAM" id="SSF52402">
    <property type="entry name" value="Adenine nucleotide alpha hydrolases-like"/>
    <property type="match status" value="1"/>
</dbReference>
<dbReference type="PIRSF" id="PIRSF000090">
    <property type="entry name" value="Beta-ETF"/>
    <property type="match status" value="1"/>
</dbReference>
<sequence length="249" mass="26740">MKVLVPVKRVVDYNVKVRVKSDNTGVDIANVKMSMNPFDEIAVEEAVRLKEKGVATEVIAVSCGVQQCQETLRTAMAIGADRGILVQTDEELQPLAVAKLLKALVDKEQPGLIILGKQAIDDDANQTGQMLAALADLPQATFASKVEVEGDKAKVTREVDGGLETISISLPAVVTTDLRLNEPRYVTLPNIMKAKKKTLDTVTPADLGVDAKPRLKTLKVSEPPKRGAGVKVPDVATLVSKLKNEAKVI</sequence>
<dbReference type="GO" id="GO:0046395">
    <property type="term" value="P:carboxylic acid catabolic process"/>
    <property type="evidence" value="ECO:0007669"/>
    <property type="project" value="UniProtKB-ARBA"/>
</dbReference>
<proteinExistence type="inferred from homology"/>
<feature type="domain" description="Electron transfer flavoprotein alpha/beta-subunit N-terminal" evidence="9">
    <location>
        <begin position="23"/>
        <end position="211"/>
    </location>
</feature>
<dbReference type="InterPro" id="IPR033948">
    <property type="entry name" value="ETF_beta_N"/>
</dbReference>
<evidence type="ECO:0000256" key="6">
    <source>
        <dbReference type="ARBA" id="ARBA00025649"/>
    </source>
</evidence>
<dbReference type="SMART" id="SM00893">
    <property type="entry name" value="ETF"/>
    <property type="match status" value="1"/>
</dbReference>
<dbReference type="FunFam" id="3.40.50.620:FF:000011">
    <property type="entry name" value="Electron transfer flavoprotein subunit beta"/>
    <property type="match status" value="1"/>
</dbReference>
<comment type="similarity">
    <text evidence="1">Belongs to the ETF beta-subunit/FixA family.</text>
</comment>
<evidence type="ECO:0000256" key="2">
    <source>
        <dbReference type="ARBA" id="ARBA00011355"/>
    </source>
</evidence>
<dbReference type="PANTHER" id="PTHR21294:SF8">
    <property type="entry name" value="ELECTRON TRANSFER FLAVOPROTEIN SUBUNIT BETA"/>
    <property type="match status" value="1"/>
</dbReference>
<evidence type="ECO:0000256" key="5">
    <source>
        <dbReference type="ARBA" id="ARBA00022982"/>
    </source>
</evidence>
<protein>
    <recommendedName>
        <fullName evidence="3">Electron transfer flavoprotein subunit beta</fullName>
    </recommendedName>
    <alternativeName>
        <fullName evidence="7">Electron transfer flavoprotein small subunit</fullName>
    </alternativeName>
</protein>
<accession>A0A4Z0CEQ6</accession>
<dbReference type="GO" id="GO:0009055">
    <property type="term" value="F:electron transfer activity"/>
    <property type="evidence" value="ECO:0007669"/>
    <property type="project" value="InterPro"/>
</dbReference>
<dbReference type="AlphaFoldDB" id="A0A4Z0CEQ6"/>
<dbReference type="Proteomes" id="UP000297839">
    <property type="component" value="Unassembled WGS sequence"/>
</dbReference>
<evidence type="ECO:0000256" key="3">
    <source>
        <dbReference type="ARBA" id="ARBA00016797"/>
    </source>
</evidence>
<evidence type="ECO:0000313" key="11">
    <source>
        <dbReference type="Proteomes" id="UP000297839"/>
    </source>
</evidence>
<comment type="caution">
    <text evidence="10">The sequence shown here is derived from an EMBL/GenBank/DDBJ whole genome shotgun (WGS) entry which is preliminary data.</text>
</comment>
<dbReference type="InterPro" id="IPR014730">
    <property type="entry name" value="ETF_a/b_N"/>
</dbReference>
<evidence type="ECO:0000313" key="10">
    <source>
        <dbReference type="EMBL" id="TFZ08965.1"/>
    </source>
</evidence>
<reference evidence="10 11" key="1">
    <citation type="submission" date="2019-03" db="EMBL/GenBank/DDBJ databases">
        <title>Ramlibacter sp. 18x22-1, whole genome shotgun sequence.</title>
        <authorList>
            <person name="Zhang X."/>
            <person name="Feng G."/>
            <person name="Zhu H."/>
        </authorList>
    </citation>
    <scope>NUCLEOTIDE SEQUENCE [LARGE SCALE GENOMIC DNA]</scope>
    <source>
        <strain evidence="10 11">18x22-1</strain>
    </source>
</reference>
<gene>
    <name evidence="10" type="ORF">EZ216_07440</name>
</gene>
<dbReference type="PANTHER" id="PTHR21294">
    <property type="entry name" value="ELECTRON TRANSFER FLAVOPROTEIN BETA-SUBUNIT"/>
    <property type="match status" value="1"/>
</dbReference>
<evidence type="ECO:0000256" key="1">
    <source>
        <dbReference type="ARBA" id="ARBA00007557"/>
    </source>
</evidence>
<evidence type="ECO:0000259" key="9">
    <source>
        <dbReference type="SMART" id="SM00893"/>
    </source>
</evidence>
<dbReference type="OrthoDB" id="9781325at2"/>
<dbReference type="InterPro" id="IPR000049">
    <property type="entry name" value="ET-Flavoprotein_bsu_CS"/>
</dbReference>
<keyword evidence="11" id="KW-1185">Reference proteome</keyword>
<comment type="function">
    <text evidence="6">The electron transfer flavoprotein serves as a specific electron acceptor for other dehydrogenases. It transfers the electrons to the main respiratory chain via ETF-ubiquinone oxidoreductase (ETF dehydrogenase).</text>
</comment>
<evidence type="ECO:0000256" key="7">
    <source>
        <dbReference type="ARBA" id="ARBA00042002"/>
    </source>
</evidence>
<dbReference type="InterPro" id="IPR012255">
    <property type="entry name" value="ETF_b"/>
</dbReference>
<keyword evidence="4" id="KW-0813">Transport</keyword>
<dbReference type="InterPro" id="IPR014729">
    <property type="entry name" value="Rossmann-like_a/b/a_fold"/>
</dbReference>
<name>A0A4Z0CEQ6_9BURK</name>
<comment type="cofactor">
    <cofactor evidence="8">
        <name>AMP</name>
        <dbReference type="ChEBI" id="CHEBI:456215"/>
    </cofactor>
</comment>